<dbReference type="InterPro" id="IPR003175">
    <property type="entry name" value="CDI_dom"/>
</dbReference>
<dbReference type="PANTHER" id="PTHR46776">
    <property type="entry name" value="CYCLIN-DEPENDENT KINASE INHIBITOR 4-RELATED"/>
    <property type="match status" value="1"/>
</dbReference>
<dbReference type="Proteomes" id="UP001190926">
    <property type="component" value="Unassembled WGS sequence"/>
</dbReference>
<keyword evidence="7" id="KW-1185">Reference proteome</keyword>
<evidence type="ECO:0000256" key="3">
    <source>
        <dbReference type="ARBA" id="ARBA00023013"/>
    </source>
</evidence>
<dbReference type="Pfam" id="PF02234">
    <property type="entry name" value="CDI"/>
    <property type="match status" value="1"/>
</dbReference>
<dbReference type="Gene3D" id="4.10.365.10">
    <property type="entry name" value="p27"/>
    <property type="match status" value="1"/>
</dbReference>
<comment type="similarity">
    <text evidence="2">Belongs to the CDI family. ICK/KRP subfamily.</text>
</comment>
<comment type="subcellular location">
    <subcellularLocation>
        <location evidence="1">Nucleus</location>
        <location evidence="1">Nucleoplasm</location>
    </subcellularLocation>
</comment>
<dbReference type="GO" id="GO:0004861">
    <property type="term" value="F:cyclin-dependent protein serine/threonine kinase inhibitor activity"/>
    <property type="evidence" value="ECO:0007669"/>
    <property type="project" value="InterPro"/>
</dbReference>
<accession>A0AAD4JIE9</accession>
<comment type="caution">
    <text evidence="6">The sequence shown here is derived from an EMBL/GenBank/DDBJ whole genome shotgun (WGS) entry which is preliminary data.</text>
</comment>
<evidence type="ECO:0000256" key="4">
    <source>
        <dbReference type="ARBA" id="ARBA00023306"/>
    </source>
</evidence>
<evidence type="ECO:0000313" key="6">
    <source>
        <dbReference type="EMBL" id="KAH6834361.1"/>
    </source>
</evidence>
<evidence type="ECO:0000259" key="5">
    <source>
        <dbReference type="Pfam" id="PF02234"/>
    </source>
</evidence>
<sequence length="174" mass="20060">MKRRYLKKCQKSRATEEMRLMSFYRVLGNEYYCQDTEIPANALSPPPPVDTSGCYKYDESAEAGRRRRLRSPDLEFECLGTEISTSIGVNFSREATSSVKVSRRVTAKENEKLAAETASHQRKTPACPSAAELEEFFTEAEEYVQKRFAEKYNYDIMKDSPISEGRYQWVPTHI</sequence>
<evidence type="ECO:0000256" key="1">
    <source>
        <dbReference type="ARBA" id="ARBA00004642"/>
    </source>
</evidence>
<organism evidence="6 7">
    <name type="scientific">Perilla frutescens var. hirtella</name>
    <name type="common">Perilla citriodora</name>
    <name type="synonym">Perilla setoyensis</name>
    <dbReference type="NCBI Taxonomy" id="608512"/>
    <lineage>
        <taxon>Eukaryota</taxon>
        <taxon>Viridiplantae</taxon>
        <taxon>Streptophyta</taxon>
        <taxon>Embryophyta</taxon>
        <taxon>Tracheophyta</taxon>
        <taxon>Spermatophyta</taxon>
        <taxon>Magnoliopsida</taxon>
        <taxon>eudicotyledons</taxon>
        <taxon>Gunneridae</taxon>
        <taxon>Pentapetalae</taxon>
        <taxon>asterids</taxon>
        <taxon>lamiids</taxon>
        <taxon>Lamiales</taxon>
        <taxon>Lamiaceae</taxon>
        <taxon>Nepetoideae</taxon>
        <taxon>Elsholtzieae</taxon>
        <taxon>Perilla</taxon>
    </lineage>
</organism>
<keyword evidence="3" id="KW-0649">Protein kinase inhibitor</keyword>
<dbReference type="AlphaFoldDB" id="A0AAD4JIE9"/>
<dbReference type="EMBL" id="SDAM02000052">
    <property type="protein sequence ID" value="KAH6834361.1"/>
    <property type="molecule type" value="Genomic_DNA"/>
</dbReference>
<name>A0AAD4JIE9_PERFH</name>
<dbReference type="InterPro" id="IPR044275">
    <property type="entry name" value="KRP"/>
</dbReference>
<keyword evidence="4" id="KW-0131">Cell cycle</keyword>
<evidence type="ECO:0000313" key="7">
    <source>
        <dbReference type="Proteomes" id="UP001190926"/>
    </source>
</evidence>
<proteinExistence type="inferred from homology"/>
<dbReference type="GO" id="GO:0051726">
    <property type="term" value="P:regulation of cell cycle"/>
    <property type="evidence" value="ECO:0007669"/>
    <property type="project" value="InterPro"/>
</dbReference>
<feature type="domain" description="Cyclin-dependent kinase inhibitor" evidence="5">
    <location>
        <begin position="128"/>
        <end position="171"/>
    </location>
</feature>
<reference evidence="6 7" key="1">
    <citation type="journal article" date="2021" name="Nat. Commun.">
        <title>Incipient diploidization of the medicinal plant Perilla within 10,000 years.</title>
        <authorList>
            <person name="Zhang Y."/>
            <person name="Shen Q."/>
            <person name="Leng L."/>
            <person name="Zhang D."/>
            <person name="Chen S."/>
            <person name="Shi Y."/>
            <person name="Ning Z."/>
            <person name="Chen S."/>
        </authorList>
    </citation>
    <scope>NUCLEOTIDE SEQUENCE [LARGE SCALE GENOMIC DNA]</scope>
    <source>
        <strain evidence="7">cv. PC099</strain>
    </source>
</reference>
<gene>
    <name evidence="6" type="ORF">C2S53_012108</name>
</gene>
<dbReference type="GO" id="GO:0005654">
    <property type="term" value="C:nucleoplasm"/>
    <property type="evidence" value="ECO:0007669"/>
    <property type="project" value="UniProtKB-SubCell"/>
</dbReference>
<evidence type="ECO:0000256" key="2">
    <source>
        <dbReference type="ARBA" id="ARBA00010274"/>
    </source>
</evidence>
<dbReference type="InterPro" id="IPR044898">
    <property type="entry name" value="CDI_dom_sf"/>
</dbReference>
<protein>
    <recommendedName>
        <fullName evidence="5">Cyclin-dependent kinase inhibitor domain-containing protein</fullName>
    </recommendedName>
</protein>